<dbReference type="GO" id="GO:0003677">
    <property type="term" value="F:DNA binding"/>
    <property type="evidence" value="ECO:0007669"/>
    <property type="project" value="UniProtKB-UniRule"/>
</dbReference>
<dbReference type="CDD" id="cd09867">
    <property type="entry name" value="PIN_FEN1"/>
    <property type="match status" value="1"/>
</dbReference>
<dbReference type="InterPro" id="IPR006084">
    <property type="entry name" value="XPG/Rad2"/>
</dbReference>
<dbReference type="Pfam" id="PF00867">
    <property type="entry name" value="XPG_I"/>
    <property type="match status" value="1"/>
</dbReference>
<comment type="similarity">
    <text evidence="14 15">Belongs to the XPG/RAD2 endonuclease family. FEN1 subfamily.</text>
</comment>
<evidence type="ECO:0000256" key="7">
    <source>
        <dbReference type="ARBA" id="ARBA00022763"/>
    </source>
</evidence>
<keyword evidence="6 15" id="KW-0255">Endonuclease</keyword>
<evidence type="ECO:0000256" key="2">
    <source>
        <dbReference type="ARBA" id="ARBA00022553"/>
    </source>
</evidence>
<dbReference type="EC" id="3.1.-.-" evidence="15"/>
<keyword evidence="10 15" id="KW-0460">Magnesium</keyword>
<dbReference type="Gene3D" id="1.10.150.20">
    <property type="entry name" value="5' to 3' exonuclease, C-terminal subdomain"/>
    <property type="match status" value="1"/>
</dbReference>
<keyword evidence="12 15" id="KW-0234">DNA repair</keyword>
<sequence>MGILNLTKLLQDVAPIAIKESEIKNYFGRKVAVDASMCLYQFLIAVRSEGAQLTSVDGETTSHLMGIFYRTIRLLENGIKPVYVFDGKPPAMKSGELGKRAEKRAEAQKALDKAAEAGDNAEIDKFTRRLVRVTKQHNEEAKKLLSLMGIPYVDAPCEAEAQCAVMVKSGKVFATATEDMDALTFGSSVLLRHMTFSEARKMPIQEIHLDKILESLKLNQNQFIDLCILLGCDYTDSIKGIGPKKAITLINEHKSLEEVLKHIDTTKYPPPDNWSYKEARQLFMEPEVQDPETIELKWTEPDEEGVVKFLCGDKQFSEERVRNGIKKIIKTRSGSTQSRLDGFFKVLSSTPAKRKIDDDKKNSSNKRGKMGGGGRGRKPK</sequence>
<dbReference type="PRINTS" id="PR00853">
    <property type="entry name" value="XPGRADSUPER"/>
</dbReference>
<dbReference type="GO" id="GO:0005654">
    <property type="term" value="C:nucleoplasm"/>
    <property type="evidence" value="ECO:0007669"/>
    <property type="project" value="UniProtKB-SubCell"/>
</dbReference>
<dbReference type="InterPro" id="IPR029060">
    <property type="entry name" value="PIN-like_dom_sf"/>
</dbReference>
<dbReference type="InterPro" id="IPR019974">
    <property type="entry name" value="XPG_CS"/>
</dbReference>
<comment type="function">
    <text evidence="15">Structure-specific nuclease with 5'-flap endonuclease and 5'-3' exonuclease activities involved in DNA replication and repair. During DNA replication, cleaves the 5'-overhanging flap structure that is generated by displacement synthesis when DNA polymerase encounters the 5'-end of a downstream Okazaki fragment. It enters the flap from the 5'-end and then tracks to cleave the flap base, leaving a nick for ligation. Also involved in the long patch base excision repair (LP-BER) pathway, by cleaving within the apurinic/apyrimidinic (AP) site-terminated flap. Acts as a genome stabilization factor that prevents flaps from equilibrating into structures that lead to duplications and deletions. Also possesses 5'-3' exonuclease activity on nicked or gapped double-stranded DNA, and exhibits RNase H activity. Also involved in replication and repair of rDNA and in repairing mitochondrial DNA.</text>
</comment>
<evidence type="ECO:0000256" key="1">
    <source>
        <dbReference type="ARBA" id="ARBA00004173"/>
    </source>
</evidence>
<keyword evidence="9 15" id="KW-0269">Exonuclease</keyword>
<dbReference type="InterPro" id="IPR006085">
    <property type="entry name" value="XPG_DNA_repair_N"/>
</dbReference>
<dbReference type="GO" id="GO:0005730">
    <property type="term" value="C:nucleolus"/>
    <property type="evidence" value="ECO:0007669"/>
    <property type="project" value="UniProtKB-SubCell"/>
</dbReference>
<dbReference type="EMBL" id="JABFTP020000185">
    <property type="protein sequence ID" value="KAL3286690.1"/>
    <property type="molecule type" value="Genomic_DNA"/>
</dbReference>
<dbReference type="FunFam" id="1.10.150.20:FF:000009">
    <property type="entry name" value="Flap endonuclease 1"/>
    <property type="match status" value="1"/>
</dbReference>
<dbReference type="SUPFAM" id="SSF47807">
    <property type="entry name" value="5' to 3' exonuclease, C-terminal subdomain"/>
    <property type="match status" value="1"/>
</dbReference>
<evidence type="ECO:0000256" key="13">
    <source>
        <dbReference type="ARBA" id="ARBA00023242"/>
    </source>
</evidence>
<evidence type="ECO:0000313" key="19">
    <source>
        <dbReference type="EMBL" id="KAL3286690.1"/>
    </source>
</evidence>
<dbReference type="PROSITE" id="PS00841">
    <property type="entry name" value="XPG_1"/>
    <property type="match status" value="1"/>
</dbReference>
<evidence type="ECO:0000256" key="6">
    <source>
        <dbReference type="ARBA" id="ARBA00022759"/>
    </source>
</evidence>
<name>A0ABD2P756_9CUCU</name>
<comment type="cofactor">
    <cofactor evidence="15">
        <name>Mg(2+)</name>
        <dbReference type="ChEBI" id="CHEBI:18420"/>
    </cofactor>
    <text evidence="15">Binds 2 magnesium ions per subunit. They probably participate in the reaction catalyzed by the enzyme. May bind an additional third magnesium ion after substrate binding.</text>
</comment>
<keyword evidence="4 15" id="KW-0540">Nuclease</keyword>
<dbReference type="GO" id="GO:0005739">
    <property type="term" value="C:mitochondrion"/>
    <property type="evidence" value="ECO:0007669"/>
    <property type="project" value="UniProtKB-SubCell"/>
</dbReference>
<evidence type="ECO:0000256" key="14">
    <source>
        <dbReference type="ARBA" id="ARBA00034726"/>
    </source>
</evidence>
<evidence type="ECO:0000256" key="15">
    <source>
        <dbReference type="HAMAP-Rule" id="MF_03140"/>
    </source>
</evidence>
<keyword evidence="13 15" id="KW-0539">Nucleus</keyword>
<dbReference type="SMART" id="SM00484">
    <property type="entry name" value="XPGI"/>
    <property type="match status" value="1"/>
</dbReference>
<protein>
    <recommendedName>
        <fullName evidence="15">Flap endonuclease 1</fullName>
        <shortName evidence="15">FEN-1</shortName>
        <ecNumber evidence="15">3.1.-.-</ecNumber>
    </recommendedName>
    <alternativeName>
        <fullName evidence="15">Flap structure-specific endonuclease 1</fullName>
    </alternativeName>
</protein>
<evidence type="ECO:0000256" key="16">
    <source>
        <dbReference type="SAM" id="MobiDB-lite"/>
    </source>
</evidence>
<dbReference type="SUPFAM" id="SSF88723">
    <property type="entry name" value="PIN domain-like"/>
    <property type="match status" value="1"/>
</dbReference>
<dbReference type="InterPro" id="IPR036279">
    <property type="entry name" value="5-3_exonuclease_C_sf"/>
</dbReference>
<evidence type="ECO:0000259" key="17">
    <source>
        <dbReference type="SMART" id="SM00484"/>
    </source>
</evidence>
<evidence type="ECO:0000256" key="11">
    <source>
        <dbReference type="ARBA" id="ARBA00023128"/>
    </source>
</evidence>
<dbReference type="SMART" id="SM00279">
    <property type="entry name" value="HhH2"/>
    <property type="match status" value="1"/>
</dbReference>
<evidence type="ECO:0000256" key="10">
    <source>
        <dbReference type="ARBA" id="ARBA00022842"/>
    </source>
</evidence>
<proteinExistence type="inferred from homology"/>
<keyword evidence="5 15" id="KW-0479">Metal-binding</keyword>
<feature type="region of interest" description="Disordered" evidence="16">
    <location>
        <begin position="351"/>
        <end position="380"/>
    </location>
</feature>
<evidence type="ECO:0000256" key="5">
    <source>
        <dbReference type="ARBA" id="ARBA00022723"/>
    </source>
</evidence>
<dbReference type="PANTHER" id="PTHR11081">
    <property type="entry name" value="FLAP ENDONUCLEASE FAMILY MEMBER"/>
    <property type="match status" value="1"/>
</dbReference>
<dbReference type="GO" id="GO:0000287">
    <property type="term" value="F:magnesium ion binding"/>
    <property type="evidence" value="ECO:0007669"/>
    <property type="project" value="UniProtKB-UniRule"/>
</dbReference>
<keyword evidence="7 15" id="KW-0227">DNA damage</keyword>
<dbReference type="GO" id="GO:0043137">
    <property type="term" value="P:DNA replication, removal of RNA primer"/>
    <property type="evidence" value="ECO:0007669"/>
    <property type="project" value="UniProtKB-UniRule"/>
</dbReference>
<dbReference type="InterPro" id="IPR008918">
    <property type="entry name" value="HhH2"/>
</dbReference>
<dbReference type="GO" id="GO:0017108">
    <property type="term" value="F:5'-flap endonuclease activity"/>
    <property type="evidence" value="ECO:0007669"/>
    <property type="project" value="UniProtKB-UniRule"/>
</dbReference>
<evidence type="ECO:0000259" key="18">
    <source>
        <dbReference type="SMART" id="SM00485"/>
    </source>
</evidence>
<dbReference type="CDD" id="cd09907">
    <property type="entry name" value="H3TH_FEN1-Euk"/>
    <property type="match status" value="1"/>
</dbReference>
<dbReference type="FunFam" id="3.40.50.1010:FF:000003">
    <property type="entry name" value="Flap endonuclease 1"/>
    <property type="match status" value="1"/>
</dbReference>
<evidence type="ECO:0000256" key="8">
    <source>
        <dbReference type="ARBA" id="ARBA00022801"/>
    </source>
</evidence>
<evidence type="ECO:0000313" key="20">
    <source>
        <dbReference type="Proteomes" id="UP001516400"/>
    </source>
</evidence>
<accession>A0ABD2P756</accession>
<gene>
    <name evidence="15" type="primary">Fen1</name>
    <name evidence="19" type="ORF">HHI36_001185</name>
</gene>
<dbReference type="InterPro" id="IPR006086">
    <property type="entry name" value="XPG-I_dom"/>
</dbReference>
<organism evidence="19 20">
    <name type="scientific">Cryptolaemus montrouzieri</name>
    <dbReference type="NCBI Taxonomy" id="559131"/>
    <lineage>
        <taxon>Eukaryota</taxon>
        <taxon>Metazoa</taxon>
        <taxon>Ecdysozoa</taxon>
        <taxon>Arthropoda</taxon>
        <taxon>Hexapoda</taxon>
        <taxon>Insecta</taxon>
        <taxon>Pterygota</taxon>
        <taxon>Neoptera</taxon>
        <taxon>Endopterygota</taxon>
        <taxon>Coleoptera</taxon>
        <taxon>Polyphaga</taxon>
        <taxon>Cucujiformia</taxon>
        <taxon>Coccinelloidea</taxon>
        <taxon>Coccinellidae</taxon>
        <taxon>Scymninae</taxon>
        <taxon>Scymnini</taxon>
        <taxon>Cryptolaemus</taxon>
    </lineage>
</organism>
<feature type="domain" description="XPG-I" evidence="17">
    <location>
        <begin position="146"/>
        <end position="218"/>
    </location>
</feature>
<comment type="subcellular location">
    <subcellularLocation>
        <location evidence="1 15">Mitochondrion</location>
    </subcellularLocation>
    <subcellularLocation>
        <location evidence="15">Nucleus</location>
        <location evidence="15">Nucleolus</location>
    </subcellularLocation>
    <subcellularLocation>
        <location evidence="15">Nucleus</location>
        <location evidence="15">Nucleoplasm</location>
    </subcellularLocation>
    <text evidence="15">Resides mostly in the nucleoli and relocalizes to the nucleoplasm upon DNA damage.</text>
</comment>
<dbReference type="GO" id="GO:0006284">
    <property type="term" value="P:base-excision repair"/>
    <property type="evidence" value="ECO:0007669"/>
    <property type="project" value="UniProtKB-UniRule"/>
</dbReference>
<keyword evidence="3 15" id="KW-0235">DNA replication</keyword>
<dbReference type="HAMAP" id="MF_00614">
    <property type="entry name" value="Fen"/>
    <property type="match status" value="1"/>
</dbReference>
<evidence type="ECO:0000256" key="12">
    <source>
        <dbReference type="ARBA" id="ARBA00023204"/>
    </source>
</evidence>
<dbReference type="Gene3D" id="3.40.50.1010">
    <property type="entry name" value="5'-nuclease"/>
    <property type="match status" value="1"/>
</dbReference>
<dbReference type="Proteomes" id="UP001516400">
    <property type="component" value="Unassembled WGS sequence"/>
</dbReference>
<comment type="caution">
    <text evidence="19">The sequence shown here is derived from an EMBL/GenBank/DDBJ whole genome shotgun (WGS) entry which is preliminary data.</text>
</comment>
<dbReference type="InterPro" id="IPR023426">
    <property type="entry name" value="Flap_endonuc"/>
</dbReference>
<keyword evidence="2 15" id="KW-0597">Phosphoprotein</keyword>
<keyword evidence="11 15" id="KW-0496">Mitochondrion</keyword>
<evidence type="ECO:0000256" key="9">
    <source>
        <dbReference type="ARBA" id="ARBA00022839"/>
    </source>
</evidence>
<dbReference type="GO" id="GO:0008409">
    <property type="term" value="F:5'-3' exonuclease activity"/>
    <property type="evidence" value="ECO:0007669"/>
    <property type="project" value="UniProtKB-UniRule"/>
</dbReference>
<keyword evidence="8 15" id="KW-0378">Hydrolase</keyword>
<keyword evidence="20" id="KW-1185">Reference proteome</keyword>
<feature type="domain" description="XPG N-terminal" evidence="18">
    <location>
        <begin position="1"/>
        <end position="107"/>
    </location>
</feature>
<dbReference type="AlphaFoldDB" id="A0ABD2P756"/>
<dbReference type="Pfam" id="PF00752">
    <property type="entry name" value="XPG_N"/>
    <property type="match status" value="1"/>
</dbReference>
<dbReference type="PROSITE" id="PS00842">
    <property type="entry name" value="XPG_2"/>
    <property type="match status" value="1"/>
</dbReference>
<feature type="compositionally biased region" description="Basic residues" evidence="16">
    <location>
        <begin position="363"/>
        <end position="380"/>
    </location>
</feature>
<evidence type="ECO:0000256" key="4">
    <source>
        <dbReference type="ARBA" id="ARBA00022722"/>
    </source>
</evidence>
<reference evidence="19 20" key="1">
    <citation type="journal article" date="2021" name="BMC Biol.">
        <title>Horizontally acquired antibacterial genes associated with adaptive radiation of ladybird beetles.</title>
        <authorList>
            <person name="Li H.S."/>
            <person name="Tang X.F."/>
            <person name="Huang Y.H."/>
            <person name="Xu Z.Y."/>
            <person name="Chen M.L."/>
            <person name="Du X.Y."/>
            <person name="Qiu B.Y."/>
            <person name="Chen P.T."/>
            <person name="Zhang W."/>
            <person name="Slipinski A."/>
            <person name="Escalona H.E."/>
            <person name="Waterhouse R.M."/>
            <person name="Zwick A."/>
            <person name="Pang H."/>
        </authorList>
    </citation>
    <scope>NUCLEOTIDE SEQUENCE [LARGE SCALE GENOMIC DNA]</scope>
    <source>
        <strain evidence="19">SYSU2018</strain>
    </source>
</reference>
<dbReference type="PANTHER" id="PTHR11081:SF9">
    <property type="entry name" value="FLAP ENDONUCLEASE 1"/>
    <property type="match status" value="1"/>
</dbReference>
<dbReference type="SMART" id="SM00485">
    <property type="entry name" value="XPGN"/>
    <property type="match status" value="1"/>
</dbReference>
<evidence type="ECO:0000256" key="3">
    <source>
        <dbReference type="ARBA" id="ARBA00022705"/>
    </source>
</evidence>